<name>A0A1J4K5D2_9EUKA</name>
<keyword evidence="7" id="KW-1185">Reference proteome</keyword>
<keyword evidence="3" id="KW-0464">Manganese</keyword>
<dbReference type="GeneID" id="94827393"/>
<dbReference type="SMART" id="SM00156">
    <property type="entry name" value="PP2Ac"/>
    <property type="match status" value="1"/>
</dbReference>
<comment type="caution">
    <text evidence="6">The sequence shown here is derived from an EMBL/GenBank/DDBJ whole genome shotgun (WGS) entry which is preliminary data.</text>
</comment>
<gene>
    <name evidence="6" type="primary">Ppn3</name>
    <name evidence="6" type="ORF">TRFO_05742</name>
</gene>
<dbReference type="EC" id="3.1.3.16" evidence="4"/>
<dbReference type="GO" id="GO:0046872">
    <property type="term" value="F:metal ion binding"/>
    <property type="evidence" value="ECO:0007669"/>
    <property type="project" value="UniProtKB-KW"/>
</dbReference>
<dbReference type="RefSeq" id="XP_068359216.1">
    <property type="nucleotide sequence ID" value="XM_068492689.1"/>
</dbReference>
<dbReference type="OrthoDB" id="10260158at2759"/>
<protein>
    <recommendedName>
        <fullName evidence="4">Serine/threonine-protein phosphatase</fullName>
        <ecNumber evidence="4">3.1.3.16</ecNumber>
    </recommendedName>
</protein>
<dbReference type="PRINTS" id="PR00114">
    <property type="entry name" value="STPHPHTASE"/>
</dbReference>
<comment type="catalytic activity">
    <reaction evidence="4">
        <text>O-phospho-L-threonyl-[protein] + H2O = L-threonyl-[protein] + phosphate</text>
        <dbReference type="Rhea" id="RHEA:47004"/>
        <dbReference type="Rhea" id="RHEA-COMP:11060"/>
        <dbReference type="Rhea" id="RHEA-COMP:11605"/>
        <dbReference type="ChEBI" id="CHEBI:15377"/>
        <dbReference type="ChEBI" id="CHEBI:30013"/>
        <dbReference type="ChEBI" id="CHEBI:43474"/>
        <dbReference type="ChEBI" id="CHEBI:61977"/>
        <dbReference type="EC" id="3.1.3.16"/>
    </reaction>
</comment>
<evidence type="ECO:0000256" key="1">
    <source>
        <dbReference type="ARBA" id="ARBA00022723"/>
    </source>
</evidence>
<organism evidence="6 7">
    <name type="scientific">Tritrichomonas foetus</name>
    <dbReference type="NCBI Taxonomy" id="1144522"/>
    <lineage>
        <taxon>Eukaryota</taxon>
        <taxon>Metamonada</taxon>
        <taxon>Parabasalia</taxon>
        <taxon>Tritrichomonadida</taxon>
        <taxon>Tritrichomonadidae</taxon>
        <taxon>Tritrichomonas</taxon>
    </lineage>
</organism>
<keyword evidence="1" id="KW-0479">Metal-binding</keyword>
<evidence type="ECO:0000313" key="7">
    <source>
        <dbReference type="Proteomes" id="UP000179807"/>
    </source>
</evidence>
<dbReference type="Gene3D" id="3.60.21.10">
    <property type="match status" value="1"/>
</dbReference>
<dbReference type="InterPro" id="IPR029052">
    <property type="entry name" value="Metallo-depent_PP-like"/>
</dbReference>
<feature type="domain" description="Serine/threonine specific protein phosphatases" evidence="5">
    <location>
        <begin position="132"/>
        <end position="137"/>
    </location>
</feature>
<dbReference type="PANTHER" id="PTHR45619">
    <property type="entry name" value="SERINE/THREONINE-PROTEIN PHOSPHATASE PP2A-RELATED"/>
    <property type="match status" value="1"/>
</dbReference>
<dbReference type="InterPro" id="IPR047129">
    <property type="entry name" value="PPA2-like"/>
</dbReference>
<comment type="similarity">
    <text evidence="4">Belongs to the PPP phosphatase family.</text>
</comment>
<evidence type="ECO:0000256" key="2">
    <source>
        <dbReference type="ARBA" id="ARBA00022801"/>
    </source>
</evidence>
<dbReference type="GO" id="GO:0004722">
    <property type="term" value="F:protein serine/threonine phosphatase activity"/>
    <property type="evidence" value="ECO:0007669"/>
    <property type="project" value="UniProtKB-EC"/>
</dbReference>
<reference evidence="6" key="1">
    <citation type="submission" date="2016-10" db="EMBL/GenBank/DDBJ databases">
        <authorList>
            <person name="Benchimol M."/>
            <person name="Almeida L.G."/>
            <person name="Vasconcelos A.T."/>
            <person name="Perreira-Neves A."/>
            <person name="Rosa I.A."/>
            <person name="Tasca T."/>
            <person name="Bogo M.R."/>
            <person name="de Souza W."/>
        </authorList>
    </citation>
    <scope>NUCLEOTIDE SEQUENCE [LARGE SCALE GENOMIC DNA]</scope>
    <source>
        <strain evidence="6">K</strain>
    </source>
</reference>
<dbReference type="PROSITE" id="PS00125">
    <property type="entry name" value="SER_THR_PHOSPHATASE"/>
    <property type="match status" value="1"/>
</dbReference>
<dbReference type="AlphaFoldDB" id="A0A1J4K5D2"/>
<evidence type="ECO:0000313" key="6">
    <source>
        <dbReference type="EMBL" id="OHT06080.1"/>
    </source>
</evidence>
<proteinExistence type="inferred from homology"/>
<dbReference type="SUPFAM" id="SSF56300">
    <property type="entry name" value="Metallo-dependent phosphatases"/>
    <property type="match status" value="1"/>
</dbReference>
<sequence length="327" mass="36967">MIISMMGMLTGVGQFNFTLKKLILKMDLDDLISRIKNGLSITPTDIDSLCLLAIDVLQNEENVIRINSPLTVCGDVHGDFDNVLSIFEIFGDAPDGRYLFLGDYVDRGDKSVETAAYLLALKVKYPNDFYLIRGNHESTHPTITFGFYNEVMNKFGDFGVWRSFMEAFKCLPLAAVIDSQIFSVHGGLCPSFSDISQLEVVNRFTELPMSGIILDVLWSDPFEGQGYQTSPRQAGYRWGADVSAKFTRHNKLLCIVRGHEQKNGGFHITHDDLVITVFSTPFYTKLYSEAAVMEVSSPTERQLTRFRPHQWEDDLTGMLFSNPWNQL</sequence>
<accession>A0A1J4K5D2</accession>
<dbReference type="VEuPathDB" id="TrichDB:TRFO_05742"/>
<dbReference type="Pfam" id="PF00149">
    <property type="entry name" value="Metallophos"/>
    <property type="match status" value="1"/>
</dbReference>
<evidence type="ECO:0000256" key="4">
    <source>
        <dbReference type="RuleBase" id="RU004273"/>
    </source>
</evidence>
<dbReference type="Proteomes" id="UP000179807">
    <property type="component" value="Unassembled WGS sequence"/>
</dbReference>
<dbReference type="InterPro" id="IPR004843">
    <property type="entry name" value="Calcineurin-like_PHP"/>
</dbReference>
<keyword evidence="2 4" id="KW-0378">Hydrolase</keyword>
<dbReference type="InterPro" id="IPR006186">
    <property type="entry name" value="Ser/Thr-sp_prot-phosphatase"/>
</dbReference>
<evidence type="ECO:0000256" key="3">
    <source>
        <dbReference type="ARBA" id="ARBA00023211"/>
    </source>
</evidence>
<dbReference type="EMBL" id="MLAK01000738">
    <property type="protein sequence ID" value="OHT06080.1"/>
    <property type="molecule type" value="Genomic_DNA"/>
</dbReference>
<evidence type="ECO:0000259" key="5">
    <source>
        <dbReference type="PROSITE" id="PS00125"/>
    </source>
</evidence>